<name>A0AA41WZ14_9RALS</name>
<keyword evidence="4" id="KW-1185">Reference proteome</keyword>
<reference evidence="4" key="1">
    <citation type="journal article" date="2023" name="Front. Microbiol.">
        <title>Ralstonia chuxiongensis sp. nov., Ralstonia mojiangensis sp. nov., and Ralstonia soli sp. nov., isolated from tobacco fields, are three novel species in the family Burkholderiaceae.</title>
        <authorList>
            <person name="Lu C.H."/>
            <person name="Zhang Y.Y."/>
            <person name="Jiang N."/>
            <person name="Chen W."/>
            <person name="Shao X."/>
            <person name="Zhao Z.M."/>
            <person name="Lu W.L."/>
            <person name="Hu X."/>
            <person name="Xi Y.X."/>
            <person name="Zou S.Y."/>
            <person name="Wei Q.J."/>
            <person name="Lin Z.L."/>
            <person name="Gong L."/>
            <person name="Gai X.T."/>
            <person name="Zhang L.Q."/>
            <person name="Li J.Y."/>
            <person name="Jin Y."/>
            <person name="Xia Z.Y."/>
        </authorList>
    </citation>
    <scope>NUCLEOTIDE SEQUENCE [LARGE SCALE GENOMIC DNA]</scope>
    <source>
        <strain evidence="4">21YRMH01-3</strain>
    </source>
</reference>
<gene>
    <name evidence="3" type="ORF">NKG59_24350</name>
</gene>
<comment type="caution">
    <text evidence="3">The sequence shown here is derived from an EMBL/GenBank/DDBJ whole genome shotgun (WGS) entry which is preliminary data.</text>
</comment>
<evidence type="ECO:0000256" key="2">
    <source>
        <dbReference type="SAM" id="SignalP"/>
    </source>
</evidence>
<feature type="compositionally biased region" description="Basic and acidic residues" evidence="1">
    <location>
        <begin position="90"/>
        <end position="101"/>
    </location>
</feature>
<evidence type="ECO:0000313" key="3">
    <source>
        <dbReference type="EMBL" id="MCP1175509.1"/>
    </source>
</evidence>
<feature type="region of interest" description="Disordered" evidence="1">
    <location>
        <begin position="81"/>
        <end position="101"/>
    </location>
</feature>
<keyword evidence="2" id="KW-0732">Signal</keyword>
<evidence type="ECO:0000313" key="4">
    <source>
        <dbReference type="Proteomes" id="UP001162793"/>
    </source>
</evidence>
<evidence type="ECO:0000256" key="1">
    <source>
        <dbReference type="SAM" id="MobiDB-lite"/>
    </source>
</evidence>
<dbReference type="PROSITE" id="PS51257">
    <property type="entry name" value="PROKAR_LIPOPROTEIN"/>
    <property type="match status" value="1"/>
</dbReference>
<organism evidence="3 4">
    <name type="scientific">Ralstonia chuxiongensis</name>
    <dbReference type="NCBI Taxonomy" id="2957504"/>
    <lineage>
        <taxon>Bacteria</taxon>
        <taxon>Pseudomonadati</taxon>
        <taxon>Pseudomonadota</taxon>
        <taxon>Betaproteobacteria</taxon>
        <taxon>Burkholderiales</taxon>
        <taxon>Burkholderiaceae</taxon>
        <taxon>Ralstonia</taxon>
    </lineage>
</organism>
<accession>A0AA41WZ14</accession>
<feature type="chain" id="PRO_5041200350" description="PepSY domain-containing protein" evidence="2">
    <location>
        <begin position="23"/>
        <end position="101"/>
    </location>
</feature>
<proteinExistence type="predicted"/>
<sequence>MSTRTRLLFATFLVCSVSLTIAGCKKNPFGERSTEVVSVAQVPAAVKATIDQQAGGRAIGEIEKQTINGHVRYEVTLGSGSDKSTVVIGDDGKQVADDDDD</sequence>
<protein>
    <recommendedName>
        <fullName evidence="5">PepSY domain-containing protein</fullName>
    </recommendedName>
</protein>
<dbReference type="Proteomes" id="UP001162793">
    <property type="component" value="Unassembled WGS sequence"/>
</dbReference>
<dbReference type="SUPFAM" id="SSF160574">
    <property type="entry name" value="BT0923-like"/>
    <property type="match status" value="1"/>
</dbReference>
<evidence type="ECO:0008006" key="5">
    <source>
        <dbReference type="Google" id="ProtNLM"/>
    </source>
</evidence>
<feature type="signal peptide" evidence="2">
    <location>
        <begin position="1"/>
        <end position="22"/>
    </location>
</feature>
<dbReference type="EMBL" id="JAMYWC010000009">
    <property type="protein sequence ID" value="MCP1175509.1"/>
    <property type="molecule type" value="Genomic_DNA"/>
</dbReference>
<dbReference type="AlphaFoldDB" id="A0AA41WZ14"/>
<dbReference type="RefSeq" id="WP_253542356.1">
    <property type="nucleotide sequence ID" value="NZ_JAMYWC010000009.1"/>
</dbReference>